<dbReference type="AlphaFoldDB" id="A0A8D0B2T5"/>
<dbReference type="Pfam" id="PF00711">
    <property type="entry name" value="Defensin_beta"/>
    <property type="match status" value="1"/>
</dbReference>
<dbReference type="Proteomes" id="UP000694421">
    <property type="component" value="Unplaced"/>
</dbReference>
<dbReference type="GeneTree" id="ENSGT00960000191305"/>
<dbReference type="Ensembl" id="ENSSMRT00000001745.1">
    <property type="protein sequence ID" value="ENSSMRP00000001452.1"/>
    <property type="gene ID" value="ENSSMRG00000001266.1"/>
</dbReference>
<organism evidence="2 3">
    <name type="scientific">Salvator merianae</name>
    <name type="common">Argentine black and white tegu</name>
    <name type="synonym">Tupinambis merianae</name>
    <dbReference type="NCBI Taxonomy" id="96440"/>
    <lineage>
        <taxon>Eukaryota</taxon>
        <taxon>Metazoa</taxon>
        <taxon>Chordata</taxon>
        <taxon>Craniata</taxon>
        <taxon>Vertebrata</taxon>
        <taxon>Euteleostomi</taxon>
        <taxon>Lepidosauria</taxon>
        <taxon>Squamata</taxon>
        <taxon>Bifurcata</taxon>
        <taxon>Unidentata</taxon>
        <taxon>Episquamata</taxon>
        <taxon>Laterata</taxon>
        <taxon>Teiioidea</taxon>
        <taxon>Teiidae</taxon>
        <taxon>Salvator</taxon>
    </lineage>
</organism>
<dbReference type="GO" id="GO:0005576">
    <property type="term" value="C:extracellular region"/>
    <property type="evidence" value="ECO:0007669"/>
    <property type="project" value="InterPro"/>
</dbReference>
<name>A0A8D0B2T5_SALMN</name>
<feature type="domain" description="Beta-defensin-like" evidence="1">
    <location>
        <begin position="22"/>
        <end position="54"/>
    </location>
</feature>
<reference evidence="2" key="1">
    <citation type="submission" date="2025-08" db="UniProtKB">
        <authorList>
            <consortium name="Ensembl"/>
        </authorList>
    </citation>
    <scope>IDENTIFICATION</scope>
</reference>
<dbReference type="GO" id="GO:0006952">
    <property type="term" value="P:defense response"/>
    <property type="evidence" value="ECO:0007669"/>
    <property type="project" value="InterPro"/>
</dbReference>
<evidence type="ECO:0000313" key="3">
    <source>
        <dbReference type="Proteomes" id="UP000694421"/>
    </source>
</evidence>
<accession>A0A8D0B2T5</accession>
<keyword evidence="3" id="KW-1185">Reference proteome</keyword>
<sequence>KRISYALVVIASHPKPPTSERECEQQKGICFQWLCVEPWYQVGTCGDSRSACCKQ</sequence>
<dbReference type="InterPro" id="IPR001855">
    <property type="entry name" value="Defensin_beta-like"/>
</dbReference>
<proteinExistence type="predicted"/>
<dbReference type="Gene3D" id="3.10.360.10">
    <property type="entry name" value="Antimicrobial Peptide, Beta-defensin 2, Chain A"/>
    <property type="match status" value="1"/>
</dbReference>
<evidence type="ECO:0000313" key="2">
    <source>
        <dbReference type="Ensembl" id="ENSSMRP00000001452.1"/>
    </source>
</evidence>
<protein>
    <recommendedName>
        <fullName evidence="1">Beta-defensin-like domain-containing protein</fullName>
    </recommendedName>
</protein>
<dbReference type="SUPFAM" id="SSF57392">
    <property type="entry name" value="Defensin-like"/>
    <property type="match status" value="1"/>
</dbReference>
<evidence type="ECO:0000259" key="1">
    <source>
        <dbReference type="Pfam" id="PF00711"/>
    </source>
</evidence>
<reference evidence="2" key="2">
    <citation type="submission" date="2025-09" db="UniProtKB">
        <authorList>
            <consortium name="Ensembl"/>
        </authorList>
    </citation>
    <scope>IDENTIFICATION</scope>
</reference>